<evidence type="ECO:0000256" key="9">
    <source>
        <dbReference type="SAM" id="Phobius"/>
    </source>
</evidence>
<keyword evidence="8" id="KW-0479">Metal-binding</keyword>
<keyword evidence="5" id="KW-0732">Signal</keyword>
<dbReference type="Gene3D" id="1.10.640.10">
    <property type="entry name" value="Haem peroxidase domain superfamily, animal type"/>
    <property type="match status" value="3"/>
</dbReference>
<comment type="caution">
    <text evidence="10">The sequence shown here is derived from an EMBL/GenBank/DDBJ whole genome shotgun (WGS) entry which is preliminary data.</text>
</comment>
<feature type="binding site" description="axial binding residue" evidence="8">
    <location>
        <position position="1127"/>
    </location>
    <ligand>
        <name>heme b</name>
        <dbReference type="ChEBI" id="CHEBI:60344"/>
    </ligand>
    <ligandPart>
        <name>Fe</name>
        <dbReference type="ChEBI" id="CHEBI:18248"/>
    </ligandPart>
</feature>
<dbReference type="GO" id="GO:0020037">
    <property type="term" value="F:heme binding"/>
    <property type="evidence" value="ECO:0007669"/>
    <property type="project" value="InterPro"/>
</dbReference>
<dbReference type="PANTHER" id="PTHR11475:SF4">
    <property type="entry name" value="CHORION PEROXIDASE"/>
    <property type="match status" value="1"/>
</dbReference>
<dbReference type="InterPro" id="IPR037120">
    <property type="entry name" value="Haem_peroxidase_sf_animal"/>
</dbReference>
<accession>A0A6G0TZZ2</accession>
<organism evidence="10 11">
    <name type="scientific">Aphis glycines</name>
    <name type="common">Soybean aphid</name>
    <dbReference type="NCBI Taxonomy" id="307491"/>
    <lineage>
        <taxon>Eukaryota</taxon>
        <taxon>Metazoa</taxon>
        <taxon>Ecdysozoa</taxon>
        <taxon>Arthropoda</taxon>
        <taxon>Hexapoda</taxon>
        <taxon>Insecta</taxon>
        <taxon>Pterygota</taxon>
        <taxon>Neoptera</taxon>
        <taxon>Paraneoptera</taxon>
        <taxon>Hemiptera</taxon>
        <taxon>Sternorrhyncha</taxon>
        <taxon>Aphidomorpha</taxon>
        <taxon>Aphidoidea</taxon>
        <taxon>Aphididae</taxon>
        <taxon>Aphidini</taxon>
        <taxon>Aphis</taxon>
        <taxon>Aphis</taxon>
    </lineage>
</organism>
<dbReference type="Proteomes" id="UP000475862">
    <property type="component" value="Unassembled WGS sequence"/>
</dbReference>
<dbReference type="InterPro" id="IPR010255">
    <property type="entry name" value="Haem_peroxidase_sf"/>
</dbReference>
<evidence type="ECO:0000256" key="5">
    <source>
        <dbReference type="ARBA" id="ARBA00022729"/>
    </source>
</evidence>
<keyword evidence="9" id="KW-1133">Transmembrane helix</keyword>
<evidence type="ECO:0008006" key="12">
    <source>
        <dbReference type="Google" id="ProtNLM"/>
    </source>
</evidence>
<evidence type="ECO:0000256" key="3">
    <source>
        <dbReference type="ARBA" id="ARBA00022559"/>
    </source>
</evidence>
<comment type="subcellular location">
    <subcellularLocation>
        <location evidence="1">Secreted</location>
    </subcellularLocation>
</comment>
<evidence type="ECO:0000256" key="4">
    <source>
        <dbReference type="ARBA" id="ARBA00022617"/>
    </source>
</evidence>
<feature type="transmembrane region" description="Helical" evidence="9">
    <location>
        <begin position="108"/>
        <end position="129"/>
    </location>
</feature>
<keyword evidence="2" id="KW-0964">Secreted</keyword>
<dbReference type="SUPFAM" id="SSF48113">
    <property type="entry name" value="Heme-dependent peroxidases"/>
    <property type="match status" value="3"/>
</dbReference>
<keyword evidence="7" id="KW-0325">Glycoprotein</keyword>
<keyword evidence="9" id="KW-0812">Transmembrane</keyword>
<dbReference type="PRINTS" id="PR00457">
    <property type="entry name" value="ANPEROXIDASE"/>
</dbReference>
<keyword evidence="11" id="KW-1185">Reference proteome</keyword>
<evidence type="ECO:0000256" key="2">
    <source>
        <dbReference type="ARBA" id="ARBA00022525"/>
    </source>
</evidence>
<dbReference type="GO" id="GO:0022412">
    <property type="term" value="P:cellular process involved in reproduction in multicellular organism"/>
    <property type="evidence" value="ECO:0007669"/>
    <property type="project" value="UniProtKB-ARBA"/>
</dbReference>
<keyword evidence="3" id="KW-0575">Peroxidase</keyword>
<gene>
    <name evidence="10" type="ORF">AGLY_004242</name>
</gene>
<dbReference type="Pfam" id="PF03098">
    <property type="entry name" value="An_peroxidase"/>
    <property type="match status" value="3"/>
</dbReference>
<keyword evidence="9" id="KW-0472">Membrane</keyword>
<dbReference type="PROSITE" id="PS50292">
    <property type="entry name" value="PEROXIDASE_3"/>
    <property type="match status" value="3"/>
</dbReference>
<evidence type="ECO:0000256" key="7">
    <source>
        <dbReference type="ARBA" id="ARBA00023180"/>
    </source>
</evidence>
<dbReference type="GO" id="GO:0005576">
    <property type="term" value="C:extracellular region"/>
    <property type="evidence" value="ECO:0007669"/>
    <property type="project" value="UniProtKB-SubCell"/>
</dbReference>
<protein>
    <recommendedName>
        <fullName evidence="12">Peroxidase</fullName>
    </recommendedName>
</protein>
<dbReference type="OrthoDB" id="823504at2759"/>
<keyword evidence="4 8" id="KW-0349">Heme</keyword>
<dbReference type="GO" id="GO:0006979">
    <property type="term" value="P:response to oxidative stress"/>
    <property type="evidence" value="ECO:0007669"/>
    <property type="project" value="InterPro"/>
</dbReference>
<evidence type="ECO:0000313" key="11">
    <source>
        <dbReference type="Proteomes" id="UP000475862"/>
    </source>
</evidence>
<dbReference type="EMBL" id="VYZN01000013">
    <property type="protein sequence ID" value="KAE9540997.1"/>
    <property type="molecule type" value="Genomic_DNA"/>
</dbReference>
<dbReference type="InterPro" id="IPR019791">
    <property type="entry name" value="Haem_peroxidase_animal"/>
</dbReference>
<dbReference type="PANTHER" id="PTHR11475">
    <property type="entry name" value="OXIDASE/PEROXIDASE"/>
    <property type="match status" value="1"/>
</dbReference>
<dbReference type="GO" id="GO:0004601">
    <property type="term" value="F:peroxidase activity"/>
    <property type="evidence" value="ECO:0007669"/>
    <property type="project" value="UniProtKB-KW"/>
</dbReference>
<name>A0A6G0TZZ2_APHGL</name>
<reference evidence="10 11" key="1">
    <citation type="submission" date="2019-08" db="EMBL/GenBank/DDBJ databases">
        <title>The genome of the soybean aphid Biotype 1, its phylome, world population structure and adaptation to the North American continent.</title>
        <authorList>
            <person name="Giordano R."/>
            <person name="Donthu R.K."/>
            <person name="Hernandez A.G."/>
            <person name="Wright C.L."/>
            <person name="Zimin A.V."/>
        </authorList>
    </citation>
    <scope>NUCLEOTIDE SEQUENCE [LARGE SCALE GENOMIC DNA]</scope>
    <source>
        <tissue evidence="10">Whole aphids</tissue>
    </source>
</reference>
<dbReference type="FunFam" id="1.10.640.10:FF:000003">
    <property type="entry name" value="chorion peroxidase"/>
    <property type="match status" value="3"/>
</dbReference>
<dbReference type="GO" id="GO:0046872">
    <property type="term" value="F:metal ion binding"/>
    <property type="evidence" value="ECO:0007669"/>
    <property type="project" value="UniProtKB-KW"/>
</dbReference>
<evidence type="ECO:0000256" key="1">
    <source>
        <dbReference type="ARBA" id="ARBA00004613"/>
    </source>
</evidence>
<evidence type="ECO:0000313" key="10">
    <source>
        <dbReference type="EMBL" id="KAE9540997.1"/>
    </source>
</evidence>
<keyword evidence="6 8" id="KW-0408">Iron</keyword>
<keyword evidence="3" id="KW-0560">Oxidoreductase</keyword>
<evidence type="ECO:0000256" key="6">
    <source>
        <dbReference type="ARBA" id="ARBA00023004"/>
    </source>
</evidence>
<proteinExistence type="predicted"/>
<sequence length="1999" mass="227227">MGNIFNRKVKPFTNEDSFMIHNRPYFLRNDKESELTFNGVQRIKIIAFLKRDENTKNARFYRASKLLALKIRVRFVKNYSYCGITRCVNINPLIGSKSKSEWYKQRNVALFASVILCILIVLYLLFLIFNKPAVKTSTLKLNSVATINNDYFEKCAPRITCDPNAKYRTVNGSCNNLQNPSWGAALTPFYRYMDPVFSDGISAFRLQSDGSPLPNARNLTLTIFKDTSRTCDHKNNEILVPWAQFITHDIAYSPVRSVNSSFPAALEHCQDKNPPVECKATIPISPDDPVYGKLNMTILKFMRLVTSSADNCSLVPDTVLNKNTHFIDTSNVYGSDTETANKLRLFSGGQLAYNTIGNQEYCPQDPSGVVKKGNKTQVTIAFMAGDVNINQNLGIALFQNLFLRFHNYIANKLQEDHPLWTDETVYQETRRIVAAVTQIITYDHFLPIVLGEKYMNEYGLNNETNYDPTIIPSMAQEMTSGAFRLLHNIIPAKFKYMSKNYTTYEEEEPSKTFLRPDSLIGNVDGFIRGLTETGGREPQASYNDLISNIVIQNPAINTTGFDLLSYDIQRGRDVGLPPYTKLRGLCGLPQVNSFDDLSDHIPSNKIDQLKDFYSSVDDIDYYVGILLENKINGSMFGPTGSCVIADSFYRFRNGDRFFYDVKGQPGSFTSDQIKSLKDMTLSHIICATSDVERIQTNAFRLIDHIRLMKLKPNCETYRIDLTACFISLKALRFKSITPHRLKLIYIFYHKNGSPNTNSFVGLEANAAIFKAHPTFRLSSLATTNEDYFKQCAPVVTCNPDDKYRTYNGSCNNLQNPSWGAALTPFYRLMNAEFDDGNNTFRVQLDGKPLPSARLVGLKLFYMREIHNFDHANNELLVPWGQFLTHDVSFYPDDIRNATTPADLDHCFEKDKTKIPFECSTIIPIAADDPVYGPYNVSLFKFVRSMPSVNFSCPLTPRTILNRNTQYIDASHVYGSDKKIADGLRTFENGKLRSRILENEEYCPQNPNSEFKDGPLGKSNIQFAAGDKNVNQNLAIALFQNLFLRYHNHLADELHILNPSWSDERVYQETRRIVGAIIQVITYDDFLPIILGDEYMKEYGLTGQTTYDPSINSALAQEMTSGAFRAVHNIIPAKFNFISANYSVVDEVEPSRILLQPDLLIGNFDNMLRGFLETPGRAVQPSYNSLITNIVFKIPNLNGYSGFDLLSYDIQRGRDNGLPPYNKIRYICGLKKANTFNDLSDLISLEDIETLKSLYSTVHDIDYIVGALLEKPRNGSMVGPSTACIIGDSFYRFKHGDRFFYDILGQPGSFSPAQIETLKKITLSHIMCTSSNLDHMQKKTFRFVDHKPLLNQKKSNQKLQKWPFSGILFGLLFLGALYLLYYEIQPASNDTTKTWKLKHVSSIATTNDDYVKQCAPRVKCDPNAKYRSLNGSCNNLEIPTWGAEKTPFFRLLNANFSDGYYKLRLQSNGSALPSPREVNIKIFLDQEIYHVDENNVLLVPFGQLIAHDVSGLFLDIPGNGKGGVVDGCVDANARKTYTQCQMVVDNPPDDPVYAKHNISCMGLFRSSTSRNYSCPLYPTAFINNNTHFIDASEVYGQNLDYSLHLRMMEGGRLNFSINNNGEMFCPFLANKNLDLTVHSIKDTEYDTGDPDNGNQNLGIIAMQTLFLRYHNYIAFKLSTLNSYWSDEILYQESRRIVIATIQRILYKDFLPIIIGEDFQEAYGLNEENIYDPTINPSTSQEFSTAAYRILHSLIPVQFNFINKDYKTEFSVNVTDWMRESDLIPIQNNFDKLLKGFLETPGRMIQSSYNYFISNFMLAKPNQPPYTGRDLLTIDIVRGRDVGLQPYNYVRQFCGLPLANDFEDLVDLIHIKDIKKLKGLYNTVNDIDLMVGILLEKHSDGAIVGPTAQCIIADSFYRYKAGDRFFYDVQGQPGSFTKDQLKVIQKITFGHVLCATTNVDDIQDKIFKVVDHNLFPTSKLKCDEYYLDLKEWEELNVHTEL</sequence>
<dbReference type="CDD" id="cd09823">
    <property type="entry name" value="peroxinectin_like"/>
    <property type="match status" value="3"/>
</dbReference>
<evidence type="ECO:0000256" key="8">
    <source>
        <dbReference type="PIRSR" id="PIRSR619791-2"/>
    </source>
</evidence>